<gene>
    <name evidence="3" type="ORF">PG991_005355</name>
</gene>
<feature type="region of interest" description="Disordered" evidence="1">
    <location>
        <begin position="282"/>
        <end position="378"/>
    </location>
</feature>
<comment type="caution">
    <text evidence="3">The sequence shown here is derived from an EMBL/GenBank/DDBJ whole genome shotgun (WGS) entry which is preliminary data.</text>
</comment>
<feature type="compositionally biased region" description="Low complexity" evidence="1">
    <location>
        <begin position="788"/>
        <end position="813"/>
    </location>
</feature>
<dbReference type="EMBL" id="JAQQWI010000007">
    <property type="protein sequence ID" value="KAK8028299.1"/>
    <property type="molecule type" value="Genomic_DNA"/>
</dbReference>
<organism evidence="3 4">
    <name type="scientific">Apiospora marii</name>
    <dbReference type="NCBI Taxonomy" id="335849"/>
    <lineage>
        <taxon>Eukaryota</taxon>
        <taxon>Fungi</taxon>
        <taxon>Dikarya</taxon>
        <taxon>Ascomycota</taxon>
        <taxon>Pezizomycotina</taxon>
        <taxon>Sordariomycetes</taxon>
        <taxon>Xylariomycetidae</taxon>
        <taxon>Amphisphaeriales</taxon>
        <taxon>Apiosporaceae</taxon>
        <taxon>Apiospora</taxon>
    </lineage>
</organism>
<evidence type="ECO:0000256" key="2">
    <source>
        <dbReference type="SAM" id="SignalP"/>
    </source>
</evidence>
<keyword evidence="4" id="KW-1185">Reference proteome</keyword>
<proteinExistence type="predicted"/>
<evidence type="ECO:0000313" key="4">
    <source>
        <dbReference type="Proteomes" id="UP001396898"/>
    </source>
</evidence>
<feature type="compositionally biased region" description="Pro residues" evidence="1">
    <location>
        <begin position="814"/>
        <end position="823"/>
    </location>
</feature>
<dbReference type="Proteomes" id="UP001396898">
    <property type="component" value="Unassembled WGS sequence"/>
</dbReference>
<feature type="signal peptide" evidence="2">
    <location>
        <begin position="1"/>
        <end position="20"/>
    </location>
</feature>
<name>A0ABR1S8Z2_9PEZI</name>
<evidence type="ECO:0000313" key="3">
    <source>
        <dbReference type="EMBL" id="KAK8028299.1"/>
    </source>
</evidence>
<accession>A0ABR1S8Z2</accession>
<feature type="chain" id="PRO_5047521811" evidence="2">
    <location>
        <begin position="21"/>
        <end position="975"/>
    </location>
</feature>
<feature type="region of interest" description="Disordered" evidence="1">
    <location>
        <begin position="767"/>
        <end position="829"/>
    </location>
</feature>
<keyword evidence="2" id="KW-0732">Signal</keyword>
<feature type="compositionally biased region" description="Basic and acidic residues" evidence="1">
    <location>
        <begin position="323"/>
        <end position="341"/>
    </location>
</feature>
<reference evidence="3 4" key="1">
    <citation type="submission" date="2023-01" db="EMBL/GenBank/DDBJ databases">
        <title>Analysis of 21 Apiospora genomes using comparative genomics revels a genus with tremendous synthesis potential of carbohydrate active enzymes and secondary metabolites.</title>
        <authorList>
            <person name="Sorensen T."/>
        </authorList>
    </citation>
    <scope>NUCLEOTIDE SEQUENCE [LARGE SCALE GENOMIC DNA]</scope>
    <source>
        <strain evidence="3 4">CBS 20057</strain>
    </source>
</reference>
<protein>
    <submittedName>
        <fullName evidence="3">Uncharacterized protein</fullName>
    </submittedName>
</protein>
<evidence type="ECO:0000256" key="1">
    <source>
        <dbReference type="SAM" id="MobiDB-lite"/>
    </source>
</evidence>
<sequence>MILTGALAVVVGLAYSQADAYTHDVAPRSQPPGPNAKEWPTCINLVQYHAGQCCITGKPCPSPIRTEAAPSTRSTAQDHPEPCHGQYPATPTIIDTLTTNQAGEPITIAVIQGGPITSLVTLTSGPQPTSLDLSGGPVRNSVSSVSSYLASNVLPIASSWASDPNPAKATAAIVAVQNLIPQLGGLSNGLPNGKGIFDCTGSSSRATQDIATTLVQKLQDVTCGVLNILGSLEFGQQTTAPGDLAPIIQDIRDNAGKISFDLSIVMSHLGTVPPSNIQTTTVANIPAPLPPADLTSVASTTTSLPPGKGKDPGDGTSEGESSNPEKKKDPHDKEDTGKGEDPENGTDPGKENNPGKEGEPSKTKDDPEPSSTAQSSTSCTTTLSATYASVFCSVTATAVPGHGERDRRRQQSTGCSTLAYSTGTACDTLLASTTTALLSEETLCSPNNCGAVSCGLGKRFSQQLKKRGAPARDSQPELNKWSDPLNYNGDRKKFIRGEVALAVAQEANHVEHGFYNDQAFPTSNWIEFGNQVNTLAVSGLYGCTSVVVVSTKGAWASHFWEWPSFTHGDEQFEYDVIRRLHTGLGVQYLSQFGLDELRNNDNNPHGHMFDDANQPRVFVIAPRKKAYLLNGKPSNSETAGGSEFRHNSYVNRILAELRTIFPNNNELALSTIQYSIQEKWEFVDVGDGNGQQKWEPDRGDGLFNFHRGKVLVQYQPAPKACERNTNIVETEQPKAMWRMWFEGRETDIFHHADIGDRHAEWVPAEHQHLKRDEQSCSMKEAGPSSGDSTSASPLSTPASTDTASPTTASTTAPIEPPPPPPSTPKTCNLHLDEYVEDPDHKPILVEYSFYDGGDKPKHQGQFKKDWNQEYLVPTSETGLALPISVTVTDKLPPGALDPKCPSVEEAGCDRTLWRSWVVHLKYGEMAWPSSYVSNLYWVDPKRLPNCQVGNWAQEDFLGGAIKSAPHRQMDCRFAC</sequence>
<feature type="compositionally biased region" description="Basic and acidic residues" evidence="1">
    <location>
        <begin position="348"/>
        <end position="367"/>
    </location>
</feature>